<dbReference type="AlphaFoldDB" id="W1PIY4"/>
<proteinExistence type="predicted"/>
<dbReference type="Pfam" id="PF13639">
    <property type="entry name" value="zf-RING_2"/>
    <property type="match status" value="1"/>
</dbReference>
<dbReference type="EMBL" id="KI393807">
    <property type="protein sequence ID" value="ERN07075.1"/>
    <property type="molecule type" value="Genomic_DNA"/>
</dbReference>
<dbReference type="PANTHER" id="PTHR15710">
    <property type="entry name" value="E3 UBIQUITIN-PROTEIN LIGASE PRAJA"/>
    <property type="match status" value="1"/>
</dbReference>
<dbReference type="CDD" id="cd16448">
    <property type="entry name" value="RING-H2"/>
    <property type="match status" value="1"/>
</dbReference>
<reference evidence="7" key="1">
    <citation type="journal article" date="2013" name="Science">
        <title>The Amborella genome and the evolution of flowering plants.</title>
        <authorList>
            <consortium name="Amborella Genome Project"/>
        </authorList>
    </citation>
    <scope>NUCLEOTIDE SEQUENCE [LARGE SCALE GENOMIC DNA]</scope>
</reference>
<feature type="domain" description="RING-type" evidence="5">
    <location>
        <begin position="99"/>
        <end position="141"/>
    </location>
</feature>
<dbReference type="SUPFAM" id="SSF57850">
    <property type="entry name" value="RING/U-box"/>
    <property type="match status" value="1"/>
</dbReference>
<dbReference type="eggNOG" id="KOG0800">
    <property type="taxonomic scope" value="Eukaryota"/>
</dbReference>
<gene>
    <name evidence="6" type="ORF">AMTR_s00019p00065410</name>
</gene>
<dbReference type="Gene3D" id="3.30.40.10">
    <property type="entry name" value="Zinc/RING finger domain, C3HC4 (zinc finger)"/>
    <property type="match status" value="1"/>
</dbReference>
<keyword evidence="1" id="KW-0479">Metal-binding</keyword>
<dbReference type="Proteomes" id="UP000017836">
    <property type="component" value="Unassembled WGS sequence"/>
</dbReference>
<dbReference type="GO" id="GO:0008270">
    <property type="term" value="F:zinc ion binding"/>
    <property type="evidence" value="ECO:0007669"/>
    <property type="project" value="UniProtKB-KW"/>
</dbReference>
<evidence type="ECO:0000313" key="6">
    <source>
        <dbReference type="EMBL" id="ERN07075.1"/>
    </source>
</evidence>
<evidence type="ECO:0000256" key="3">
    <source>
        <dbReference type="ARBA" id="ARBA00022833"/>
    </source>
</evidence>
<dbReference type="InterPro" id="IPR001841">
    <property type="entry name" value="Znf_RING"/>
</dbReference>
<keyword evidence="3" id="KW-0862">Zinc</keyword>
<keyword evidence="2 4" id="KW-0863">Zinc-finger</keyword>
<evidence type="ECO:0000313" key="7">
    <source>
        <dbReference type="Proteomes" id="UP000017836"/>
    </source>
</evidence>
<evidence type="ECO:0000256" key="1">
    <source>
        <dbReference type="ARBA" id="ARBA00022723"/>
    </source>
</evidence>
<organism evidence="6 7">
    <name type="scientific">Amborella trichopoda</name>
    <dbReference type="NCBI Taxonomy" id="13333"/>
    <lineage>
        <taxon>Eukaryota</taxon>
        <taxon>Viridiplantae</taxon>
        <taxon>Streptophyta</taxon>
        <taxon>Embryophyta</taxon>
        <taxon>Tracheophyta</taxon>
        <taxon>Spermatophyta</taxon>
        <taxon>Magnoliopsida</taxon>
        <taxon>Amborellales</taxon>
        <taxon>Amborellaceae</taxon>
        <taxon>Amborella</taxon>
    </lineage>
</organism>
<evidence type="ECO:0000256" key="4">
    <source>
        <dbReference type="PROSITE-ProRule" id="PRU00175"/>
    </source>
</evidence>
<dbReference type="PANTHER" id="PTHR15710:SF74">
    <property type="entry name" value="RING-TYPE E3 UBIQUITIN TRANSFERASE-RELATED"/>
    <property type="match status" value="1"/>
</dbReference>
<evidence type="ECO:0000259" key="5">
    <source>
        <dbReference type="PROSITE" id="PS50089"/>
    </source>
</evidence>
<dbReference type="SMART" id="SM00184">
    <property type="entry name" value="RING"/>
    <property type="match status" value="1"/>
</dbReference>
<dbReference type="Gramene" id="ERN07075">
    <property type="protein sequence ID" value="ERN07075"/>
    <property type="gene ID" value="AMTR_s00019p00065410"/>
</dbReference>
<dbReference type="HOGENOM" id="CLU_1629294_0_0_1"/>
<protein>
    <recommendedName>
        <fullName evidence="5">RING-type domain-containing protein</fullName>
    </recommendedName>
</protein>
<dbReference type="PROSITE" id="PS50089">
    <property type="entry name" value="ZF_RING_2"/>
    <property type="match status" value="1"/>
</dbReference>
<dbReference type="InterPro" id="IPR013083">
    <property type="entry name" value="Znf_RING/FYVE/PHD"/>
</dbReference>
<evidence type="ECO:0000256" key="2">
    <source>
        <dbReference type="ARBA" id="ARBA00022771"/>
    </source>
</evidence>
<name>W1PIY4_AMBTC</name>
<sequence>MSNRFRDVYESRCFFGDIMPLLRSLIWKELEGITPDLLPRINISKVYLLVRVQQEFSNKYIDETSVQDVQEYRRRLDCIIQTIKHLNKIEIEDGEQEDCSVCLCGFVANTEAWMMPCNHRFHSNCILKWLLDYNRSCPLCRCKLPDSANTIAGCERVEITPYF</sequence>
<keyword evidence="7" id="KW-1185">Reference proteome</keyword>
<accession>W1PIY4</accession>